<reference evidence="17" key="1">
    <citation type="submission" date="2023-03" db="EMBL/GenBank/DDBJ databases">
        <title>Massive genome expansion in bonnet fungi (Mycena s.s.) driven by repeated elements and novel gene families across ecological guilds.</title>
        <authorList>
            <consortium name="Lawrence Berkeley National Laboratory"/>
            <person name="Harder C.B."/>
            <person name="Miyauchi S."/>
            <person name="Viragh M."/>
            <person name="Kuo A."/>
            <person name="Thoen E."/>
            <person name="Andreopoulos B."/>
            <person name="Lu D."/>
            <person name="Skrede I."/>
            <person name="Drula E."/>
            <person name="Henrissat B."/>
            <person name="Morin E."/>
            <person name="Kohler A."/>
            <person name="Barry K."/>
            <person name="LaButti K."/>
            <person name="Morin E."/>
            <person name="Salamov A."/>
            <person name="Lipzen A."/>
            <person name="Mereny Z."/>
            <person name="Hegedus B."/>
            <person name="Baldrian P."/>
            <person name="Stursova M."/>
            <person name="Weitz H."/>
            <person name="Taylor A."/>
            <person name="Grigoriev I.V."/>
            <person name="Nagy L.G."/>
            <person name="Martin F."/>
            <person name="Kauserud H."/>
        </authorList>
    </citation>
    <scope>NUCLEOTIDE SEQUENCE</scope>
    <source>
        <strain evidence="17">CBHHK067</strain>
    </source>
</reference>
<dbReference type="InterPro" id="IPR043128">
    <property type="entry name" value="Rev_trsase/Diguanyl_cyclase"/>
</dbReference>
<dbReference type="Proteomes" id="UP001221757">
    <property type="component" value="Unassembled WGS sequence"/>
</dbReference>
<keyword evidence="9" id="KW-0862">Zinc</keyword>
<accession>A0AAD7GNH7</accession>
<dbReference type="GO" id="GO:0003887">
    <property type="term" value="F:DNA-directed DNA polymerase activity"/>
    <property type="evidence" value="ECO:0007669"/>
    <property type="project" value="UniProtKB-KW"/>
</dbReference>
<feature type="coiled-coil region" evidence="14">
    <location>
        <begin position="45"/>
        <end position="95"/>
    </location>
</feature>
<evidence type="ECO:0000256" key="14">
    <source>
        <dbReference type="SAM" id="Coils"/>
    </source>
</evidence>
<feature type="region of interest" description="Disordered" evidence="15">
    <location>
        <begin position="556"/>
        <end position="591"/>
    </location>
</feature>
<gene>
    <name evidence="17" type="ORF">B0H17DRAFT_96698</name>
</gene>
<feature type="compositionally biased region" description="Polar residues" evidence="15">
    <location>
        <begin position="465"/>
        <end position="478"/>
    </location>
</feature>
<evidence type="ECO:0000313" key="18">
    <source>
        <dbReference type="Proteomes" id="UP001221757"/>
    </source>
</evidence>
<dbReference type="PANTHER" id="PTHR11076:SF33">
    <property type="entry name" value="DNA POLYMERASE KAPPA"/>
    <property type="match status" value="1"/>
</dbReference>
<evidence type="ECO:0000256" key="12">
    <source>
        <dbReference type="ARBA" id="ARBA00023204"/>
    </source>
</evidence>
<evidence type="ECO:0000256" key="1">
    <source>
        <dbReference type="ARBA" id="ARBA00012417"/>
    </source>
</evidence>
<evidence type="ECO:0000256" key="10">
    <source>
        <dbReference type="ARBA" id="ARBA00022842"/>
    </source>
</evidence>
<dbReference type="InterPro" id="IPR043502">
    <property type="entry name" value="DNA/RNA_pol_sf"/>
</dbReference>
<keyword evidence="18" id="KW-1185">Reference proteome</keyword>
<dbReference type="PANTHER" id="PTHR11076">
    <property type="entry name" value="DNA REPAIR POLYMERASE UMUC / TRANSFERASE FAMILY MEMBER"/>
    <property type="match status" value="1"/>
</dbReference>
<dbReference type="InterPro" id="IPR001126">
    <property type="entry name" value="UmuC"/>
</dbReference>
<feature type="compositionally biased region" description="Low complexity" evidence="15">
    <location>
        <begin position="558"/>
        <end position="567"/>
    </location>
</feature>
<dbReference type="FunFam" id="1.10.150.810:FF:000003">
    <property type="entry name" value="DNA polymerase kappa subunit"/>
    <property type="match status" value="1"/>
</dbReference>
<dbReference type="InterPro" id="IPR006642">
    <property type="entry name" value="Rad18_UBZ4"/>
</dbReference>
<dbReference type="InterPro" id="IPR036775">
    <property type="entry name" value="DNA_pol_Y-fam_lit_finger_sf"/>
</dbReference>
<evidence type="ECO:0000256" key="11">
    <source>
        <dbReference type="ARBA" id="ARBA00022932"/>
    </source>
</evidence>
<evidence type="ECO:0000256" key="4">
    <source>
        <dbReference type="ARBA" id="ARBA00022695"/>
    </source>
</evidence>
<dbReference type="InterPro" id="IPR017961">
    <property type="entry name" value="DNA_pol_Y-fam_little_finger"/>
</dbReference>
<keyword evidence="7" id="KW-0227">DNA damage</keyword>
<dbReference type="SUPFAM" id="SSF100879">
    <property type="entry name" value="Lesion bypass DNA polymerase (Y-family), little finger domain"/>
    <property type="match status" value="1"/>
</dbReference>
<dbReference type="Gene3D" id="3.40.1170.60">
    <property type="match status" value="1"/>
</dbReference>
<dbReference type="GO" id="GO:0005634">
    <property type="term" value="C:nucleus"/>
    <property type="evidence" value="ECO:0007669"/>
    <property type="project" value="TreeGrafter"/>
</dbReference>
<dbReference type="AlphaFoldDB" id="A0AAD7GNH7"/>
<keyword evidence="12" id="KW-0234">DNA repair</keyword>
<keyword evidence="14" id="KW-0175">Coiled coil</keyword>
<dbReference type="FunFam" id="3.30.1490.100:FF:000004">
    <property type="entry name" value="DNA polymerase IV"/>
    <property type="match status" value="1"/>
</dbReference>
<dbReference type="GO" id="GO:0003684">
    <property type="term" value="F:damaged DNA binding"/>
    <property type="evidence" value="ECO:0007669"/>
    <property type="project" value="InterPro"/>
</dbReference>
<evidence type="ECO:0000256" key="6">
    <source>
        <dbReference type="ARBA" id="ARBA00022723"/>
    </source>
</evidence>
<evidence type="ECO:0000256" key="5">
    <source>
        <dbReference type="ARBA" id="ARBA00022705"/>
    </source>
</evidence>
<keyword evidence="3" id="KW-0808">Transferase</keyword>
<dbReference type="CDD" id="cd03586">
    <property type="entry name" value="PolY_Pol_IV_kappa"/>
    <property type="match status" value="1"/>
</dbReference>
<dbReference type="GO" id="GO:0008270">
    <property type="term" value="F:zinc ion binding"/>
    <property type="evidence" value="ECO:0007669"/>
    <property type="project" value="UniProtKB-KW"/>
</dbReference>
<evidence type="ECO:0000256" key="15">
    <source>
        <dbReference type="SAM" id="MobiDB-lite"/>
    </source>
</evidence>
<feature type="domain" description="UmuC" evidence="16">
    <location>
        <begin position="99"/>
        <end position="278"/>
    </location>
</feature>
<dbReference type="NCBIfam" id="NF002677">
    <property type="entry name" value="PRK02406.1"/>
    <property type="match status" value="1"/>
</dbReference>
<proteinExistence type="predicted"/>
<dbReference type="Gene3D" id="1.10.150.810">
    <property type="match status" value="2"/>
</dbReference>
<dbReference type="Gene3D" id="3.30.160.60">
    <property type="entry name" value="Classic Zinc Finger"/>
    <property type="match status" value="1"/>
</dbReference>
<feature type="region of interest" description="Disordered" evidence="15">
    <location>
        <begin position="447"/>
        <end position="522"/>
    </location>
</feature>
<dbReference type="GO" id="GO:0070987">
    <property type="term" value="P:error-free translesion synthesis"/>
    <property type="evidence" value="ECO:0007669"/>
    <property type="project" value="UniProtKB-ARBA"/>
</dbReference>
<keyword evidence="6" id="KW-0479">Metal-binding</keyword>
<keyword evidence="5" id="KW-0235">DNA replication</keyword>
<dbReference type="SMART" id="SM00734">
    <property type="entry name" value="ZnF_Rad18"/>
    <property type="match status" value="1"/>
</dbReference>
<evidence type="ECO:0000256" key="3">
    <source>
        <dbReference type="ARBA" id="ARBA00022679"/>
    </source>
</evidence>
<dbReference type="Gene3D" id="3.30.1490.100">
    <property type="entry name" value="DNA polymerase, Y-family, little finger domain"/>
    <property type="match status" value="1"/>
</dbReference>
<dbReference type="Gene3D" id="3.30.70.270">
    <property type="match status" value="1"/>
</dbReference>
<keyword evidence="4" id="KW-0548">Nucleotidyltransferase</keyword>
<evidence type="ECO:0000259" key="16">
    <source>
        <dbReference type="PROSITE" id="PS50173"/>
    </source>
</evidence>
<dbReference type="GO" id="GO:0006281">
    <property type="term" value="P:DNA repair"/>
    <property type="evidence" value="ECO:0007669"/>
    <property type="project" value="UniProtKB-KW"/>
</dbReference>
<dbReference type="GO" id="GO:0006260">
    <property type="term" value="P:DNA replication"/>
    <property type="evidence" value="ECO:0007669"/>
    <property type="project" value="UniProtKB-KW"/>
</dbReference>
<keyword evidence="10" id="KW-0460">Magnesium</keyword>
<dbReference type="InterPro" id="IPR050116">
    <property type="entry name" value="DNA_polymerase-Y"/>
</dbReference>
<keyword evidence="11" id="KW-0239">DNA-directed DNA polymerase</keyword>
<keyword evidence="8" id="KW-0863">Zinc-finger</keyword>
<feature type="compositionally biased region" description="Basic and acidic residues" evidence="15">
    <location>
        <begin position="508"/>
        <end position="522"/>
    </location>
</feature>
<protein>
    <recommendedName>
        <fullName evidence="2">DNA polymerase kappa</fullName>
        <ecNumber evidence="1">2.7.7.7</ecNumber>
    </recommendedName>
</protein>
<dbReference type="Pfam" id="PF00817">
    <property type="entry name" value="IMS"/>
    <property type="match status" value="1"/>
</dbReference>
<dbReference type="EMBL" id="JARKIE010000013">
    <property type="protein sequence ID" value="KAJ7703238.1"/>
    <property type="molecule type" value="Genomic_DNA"/>
</dbReference>
<comment type="catalytic activity">
    <reaction evidence="13">
        <text>DNA(n) + a 2'-deoxyribonucleoside 5'-triphosphate = DNA(n+1) + diphosphate</text>
        <dbReference type="Rhea" id="RHEA:22508"/>
        <dbReference type="Rhea" id="RHEA-COMP:17339"/>
        <dbReference type="Rhea" id="RHEA-COMP:17340"/>
        <dbReference type="ChEBI" id="CHEBI:33019"/>
        <dbReference type="ChEBI" id="CHEBI:61560"/>
        <dbReference type="ChEBI" id="CHEBI:173112"/>
        <dbReference type="EC" id="2.7.7.7"/>
    </reaction>
</comment>
<name>A0AAD7GNH7_MYCRO</name>
<evidence type="ECO:0000256" key="8">
    <source>
        <dbReference type="ARBA" id="ARBA00022771"/>
    </source>
</evidence>
<evidence type="ECO:0000313" key="17">
    <source>
        <dbReference type="EMBL" id="KAJ7703238.1"/>
    </source>
</evidence>
<dbReference type="SUPFAM" id="SSF56672">
    <property type="entry name" value="DNA/RNA polymerases"/>
    <property type="match status" value="1"/>
</dbReference>
<organism evidence="17 18">
    <name type="scientific">Mycena rosella</name>
    <name type="common">Pink bonnet</name>
    <name type="synonym">Agaricus rosellus</name>
    <dbReference type="NCBI Taxonomy" id="1033263"/>
    <lineage>
        <taxon>Eukaryota</taxon>
        <taxon>Fungi</taxon>
        <taxon>Dikarya</taxon>
        <taxon>Basidiomycota</taxon>
        <taxon>Agaricomycotina</taxon>
        <taxon>Agaricomycetes</taxon>
        <taxon>Agaricomycetidae</taxon>
        <taxon>Agaricales</taxon>
        <taxon>Marasmiineae</taxon>
        <taxon>Mycenaceae</taxon>
        <taxon>Mycena</taxon>
    </lineage>
</organism>
<evidence type="ECO:0000256" key="9">
    <source>
        <dbReference type="ARBA" id="ARBA00022833"/>
    </source>
</evidence>
<dbReference type="GO" id="GO:0042276">
    <property type="term" value="P:error-prone translesion synthesis"/>
    <property type="evidence" value="ECO:0007669"/>
    <property type="project" value="TreeGrafter"/>
</dbReference>
<evidence type="ECO:0000256" key="2">
    <source>
        <dbReference type="ARBA" id="ARBA00016178"/>
    </source>
</evidence>
<dbReference type="PROSITE" id="PS50173">
    <property type="entry name" value="UMUC"/>
    <property type="match status" value="1"/>
</dbReference>
<dbReference type="EC" id="2.7.7.7" evidence="1"/>
<dbReference type="Pfam" id="PF11799">
    <property type="entry name" value="IMS_C"/>
    <property type="match status" value="1"/>
</dbReference>
<evidence type="ECO:0000256" key="13">
    <source>
        <dbReference type="ARBA" id="ARBA00049244"/>
    </source>
</evidence>
<evidence type="ECO:0000256" key="7">
    <source>
        <dbReference type="ARBA" id="ARBA00022763"/>
    </source>
</evidence>
<sequence length="591" mass="65724">MEPSQETASLVKRLAGPSIGKAGLAKDQADINRIIADASKGSKFYENEKKKDQELTKKIEQMLKLRDELTSGADMQKVEASVDQLLHKLESQRDLSQTIVHFDLDSFFASVEVLNNPELGGKPFAVGHTVVSTASYEARKYGVRSGMASFIAKKLCPELIMVSHGMSEYSDMSHKVMAICKRYDPQMCPAGCDEGYLNITAYCAEHDMSPDACVEHLRSAVYSETKLTVSAGIAPNTMLAKICSDKNKPNGQFHLPFESEAIVAFMGDLSIRRVQGIGRVSERLLDSIGIKTCGDIFTYRATLSLMDKQFGLMHLLRTHLGIASNSVQPPQREERKSIGAERTFPPLGDKQKILEKLHEVCVELESDMEETQWTGRTITLKYKLDTFEVFTRAKSSTRWISKKEDLFAIGQELLLPELPLTIRLIGLRVTKLKDLYGPDPSIGIKRFFDTANGSSSPNKKRKLSASDQEISCETTSNIEDLPGPTDDESSNPVPNGLEATKPTSTRSRKPESKPRPPSVERERHICPVCEKKVAIENDAFNTHLDSCLSREAIREAQAESSASAESRTSPKQGDIWERWTKMTPGSRNSRK</sequence>
<comment type="caution">
    <text evidence="17">The sequence shown here is derived from an EMBL/GenBank/DDBJ whole genome shotgun (WGS) entry which is preliminary data.</text>
</comment>
<dbReference type="InterPro" id="IPR022880">
    <property type="entry name" value="DNApol_IV"/>
</dbReference>
<dbReference type="FunFam" id="3.40.1170.60:FF:000014">
    <property type="entry name" value="Related to DNA polymerase kappa"/>
    <property type="match status" value="1"/>
</dbReference>